<dbReference type="Pfam" id="PF00593">
    <property type="entry name" value="TonB_dep_Rec_b-barrel"/>
    <property type="match status" value="1"/>
</dbReference>
<evidence type="ECO:0000256" key="7">
    <source>
        <dbReference type="ARBA" id="ARBA00023170"/>
    </source>
</evidence>
<dbReference type="SUPFAM" id="SSF56935">
    <property type="entry name" value="Porins"/>
    <property type="match status" value="1"/>
</dbReference>
<dbReference type="Gene3D" id="2.170.130.10">
    <property type="entry name" value="TonB-dependent receptor, plug domain"/>
    <property type="match status" value="1"/>
</dbReference>
<evidence type="ECO:0000256" key="2">
    <source>
        <dbReference type="ARBA" id="ARBA00022448"/>
    </source>
</evidence>
<keyword evidence="7 12" id="KW-0675">Receptor</keyword>
<dbReference type="AlphaFoldDB" id="A0A3B0U1B6"/>
<dbReference type="InterPro" id="IPR037066">
    <property type="entry name" value="Plug_dom_sf"/>
</dbReference>
<keyword evidence="5" id="KW-0798">TonB box</keyword>
<evidence type="ECO:0000256" key="9">
    <source>
        <dbReference type="SAM" id="Phobius"/>
    </source>
</evidence>
<organism evidence="12">
    <name type="scientific">hydrothermal vent metagenome</name>
    <dbReference type="NCBI Taxonomy" id="652676"/>
    <lineage>
        <taxon>unclassified sequences</taxon>
        <taxon>metagenomes</taxon>
        <taxon>ecological metagenomes</taxon>
    </lineage>
</organism>
<feature type="transmembrane region" description="Helical" evidence="9">
    <location>
        <begin position="30"/>
        <end position="47"/>
    </location>
</feature>
<evidence type="ECO:0000256" key="5">
    <source>
        <dbReference type="ARBA" id="ARBA00023077"/>
    </source>
</evidence>
<keyword evidence="2" id="KW-0813">Transport</keyword>
<evidence type="ECO:0000256" key="3">
    <source>
        <dbReference type="ARBA" id="ARBA00022692"/>
    </source>
</evidence>
<dbReference type="Gene3D" id="2.40.170.20">
    <property type="entry name" value="TonB-dependent receptor, beta-barrel domain"/>
    <property type="match status" value="1"/>
</dbReference>
<evidence type="ECO:0000259" key="10">
    <source>
        <dbReference type="Pfam" id="PF00593"/>
    </source>
</evidence>
<keyword evidence="4" id="KW-0732">Signal</keyword>
<keyword evidence="9" id="KW-1133">Transmembrane helix</keyword>
<proteinExistence type="predicted"/>
<evidence type="ECO:0000259" key="11">
    <source>
        <dbReference type="Pfam" id="PF07715"/>
    </source>
</evidence>
<gene>
    <name evidence="12" type="ORF">MNBD_BACTEROID01-2902</name>
</gene>
<dbReference type="PROSITE" id="PS52016">
    <property type="entry name" value="TONB_DEPENDENT_REC_3"/>
    <property type="match status" value="1"/>
</dbReference>
<feature type="domain" description="TonB-dependent receptor plug" evidence="11">
    <location>
        <begin position="84"/>
        <end position="189"/>
    </location>
</feature>
<keyword evidence="8" id="KW-0998">Cell outer membrane</keyword>
<name>A0A3B0U1B6_9ZZZZ</name>
<dbReference type="InterPro" id="IPR000531">
    <property type="entry name" value="Beta-barrel_TonB"/>
</dbReference>
<keyword evidence="6 9" id="KW-0472">Membrane</keyword>
<dbReference type="InterPro" id="IPR036942">
    <property type="entry name" value="Beta-barrel_TonB_sf"/>
</dbReference>
<dbReference type="PANTHER" id="PTHR30069:SF29">
    <property type="entry name" value="HEMOGLOBIN AND HEMOGLOBIN-HAPTOGLOBIN-BINDING PROTEIN 1-RELATED"/>
    <property type="match status" value="1"/>
</dbReference>
<reference evidence="12" key="1">
    <citation type="submission" date="2018-06" db="EMBL/GenBank/DDBJ databases">
        <authorList>
            <person name="Zhirakovskaya E."/>
        </authorList>
    </citation>
    <scope>NUCLEOTIDE SEQUENCE</scope>
</reference>
<accession>A0A3B0U1B6</accession>
<sequence length="684" mass="76553">MKNKQTLKALTHRVFIFRQWGRKNYSAFQSLNKVIIIAFLVVVYHMASEASNTFEIQDTAKTAFDVGLDEIEVSAQRAPVTYSQVARIISVMGRDEIEAAPAQSVQELLGFIPGVDIRKRGGEGVQADISIRGSSFDQVMILLNGINITDPQTGHHNLNLPVSLQQIQRIEVLEGPASRVFGPNAFSGAINIITKGQAGSRVSAGITSGENKYLNFDVSGSVQTGGANQYIAFNRKSSDGYIENTDFESNNIFYSLNADIGEDKLSAQFGYTEKAFGANSFYTPKYPDQFEEVRTFFSSLRWEFKSRIHLVPTVYWRRHFDRFELFRDEAPSWYTTHNYHRTDAAGAGANAWAGTKFGKTAFGIEHRLEYILSNVLGVPLSKPVDVKGEDAQYTNSKARNISSLFLEHSYYNGKWMVSAGVLANIISDSEPGVNFFPGIDISYAISQSFKLYGSANRSLRMPTFTDLYYNGPTNVGNPDLKPETASSAEGGVKILGKTVNGSFTFFYRNGENSIDWVRKPGEEVWHTKNLTNLVSSGIEFKIAINPQNTLGGNFPVSKIRFGYMYNNLGKKESGYISNYALDNLKHKLDFAVTHRIWKNISANWIILFQDRNGTYTEFVDGGYGNEVDYEPFFLFNGKVSYRAPLCTVFISASNIFNKKYYDIGNIVQAGRWVKAGIQFNVNFN</sequence>
<dbReference type="InterPro" id="IPR039426">
    <property type="entry name" value="TonB-dep_rcpt-like"/>
</dbReference>
<dbReference type="InterPro" id="IPR012910">
    <property type="entry name" value="Plug_dom"/>
</dbReference>
<evidence type="ECO:0000313" key="12">
    <source>
        <dbReference type="EMBL" id="VAW24811.1"/>
    </source>
</evidence>
<dbReference type="Pfam" id="PF07715">
    <property type="entry name" value="Plug"/>
    <property type="match status" value="1"/>
</dbReference>
<evidence type="ECO:0000256" key="4">
    <source>
        <dbReference type="ARBA" id="ARBA00022729"/>
    </source>
</evidence>
<evidence type="ECO:0000256" key="8">
    <source>
        <dbReference type="ARBA" id="ARBA00023237"/>
    </source>
</evidence>
<dbReference type="EMBL" id="UOEP01000225">
    <property type="protein sequence ID" value="VAW24811.1"/>
    <property type="molecule type" value="Genomic_DNA"/>
</dbReference>
<dbReference type="GO" id="GO:0044718">
    <property type="term" value="P:siderophore transmembrane transport"/>
    <property type="evidence" value="ECO:0007669"/>
    <property type="project" value="TreeGrafter"/>
</dbReference>
<feature type="domain" description="TonB-dependent receptor-like beta-barrel" evidence="10">
    <location>
        <begin position="212"/>
        <end position="655"/>
    </location>
</feature>
<evidence type="ECO:0000256" key="1">
    <source>
        <dbReference type="ARBA" id="ARBA00004571"/>
    </source>
</evidence>
<dbReference type="GO" id="GO:0009279">
    <property type="term" value="C:cell outer membrane"/>
    <property type="evidence" value="ECO:0007669"/>
    <property type="project" value="UniProtKB-SubCell"/>
</dbReference>
<dbReference type="PANTHER" id="PTHR30069">
    <property type="entry name" value="TONB-DEPENDENT OUTER MEMBRANE RECEPTOR"/>
    <property type="match status" value="1"/>
</dbReference>
<comment type="subcellular location">
    <subcellularLocation>
        <location evidence="1">Cell outer membrane</location>
        <topology evidence="1">Multi-pass membrane protein</topology>
    </subcellularLocation>
</comment>
<evidence type="ECO:0000256" key="6">
    <source>
        <dbReference type="ARBA" id="ARBA00023136"/>
    </source>
</evidence>
<protein>
    <submittedName>
        <fullName evidence="12">TonB-dependent receptor</fullName>
    </submittedName>
</protein>
<keyword evidence="3 9" id="KW-0812">Transmembrane</keyword>
<dbReference type="GO" id="GO:0015344">
    <property type="term" value="F:siderophore uptake transmembrane transporter activity"/>
    <property type="evidence" value="ECO:0007669"/>
    <property type="project" value="TreeGrafter"/>
</dbReference>